<proteinExistence type="predicted"/>
<organism evidence="2 3">
    <name type="scientific">Sarocladium strictum</name>
    <name type="common">Black bundle disease fungus</name>
    <name type="synonym">Acremonium strictum</name>
    <dbReference type="NCBI Taxonomy" id="5046"/>
    <lineage>
        <taxon>Eukaryota</taxon>
        <taxon>Fungi</taxon>
        <taxon>Dikarya</taxon>
        <taxon>Ascomycota</taxon>
        <taxon>Pezizomycotina</taxon>
        <taxon>Sordariomycetes</taxon>
        <taxon>Hypocreomycetidae</taxon>
        <taxon>Hypocreales</taxon>
        <taxon>Sarocladiaceae</taxon>
        <taxon>Sarocladium</taxon>
    </lineage>
</organism>
<name>A0AA39GED5_SARSR</name>
<keyword evidence="3" id="KW-1185">Reference proteome</keyword>
<reference evidence="2" key="1">
    <citation type="submission" date="2022-10" db="EMBL/GenBank/DDBJ databases">
        <title>Determination and structural analysis of whole genome sequence of Sarocladium strictum F4-1.</title>
        <authorList>
            <person name="Hu L."/>
            <person name="Jiang Y."/>
        </authorList>
    </citation>
    <scope>NUCLEOTIDE SEQUENCE</scope>
    <source>
        <strain evidence="2">F4-1</strain>
    </source>
</reference>
<feature type="compositionally biased region" description="Polar residues" evidence="1">
    <location>
        <begin position="8"/>
        <end position="21"/>
    </location>
</feature>
<gene>
    <name evidence="2" type="ORF">NLU13_6970</name>
</gene>
<dbReference type="AlphaFoldDB" id="A0AA39GED5"/>
<accession>A0AA39GED5</accession>
<protein>
    <submittedName>
        <fullName evidence="2">Uncharacterized protein</fullName>
    </submittedName>
</protein>
<evidence type="ECO:0000313" key="3">
    <source>
        <dbReference type="Proteomes" id="UP001175261"/>
    </source>
</evidence>
<evidence type="ECO:0000256" key="1">
    <source>
        <dbReference type="SAM" id="MobiDB-lite"/>
    </source>
</evidence>
<comment type="caution">
    <text evidence="2">The sequence shown here is derived from an EMBL/GenBank/DDBJ whole genome shotgun (WGS) entry which is preliminary data.</text>
</comment>
<dbReference type="EMBL" id="JAPDFR010000006">
    <property type="protein sequence ID" value="KAK0385793.1"/>
    <property type="molecule type" value="Genomic_DNA"/>
</dbReference>
<dbReference type="CDD" id="cd12261">
    <property type="entry name" value="RRM1_3_MRN1"/>
    <property type="match status" value="1"/>
</dbReference>
<evidence type="ECO:0000313" key="2">
    <source>
        <dbReference type="EMBL" id="KAK0385793.1"/>
    </source>
</evidence>
<feature type="region of interest" description="Disordered" evidence="1">
    <location>
        <begin position="1"/>
        <end position="21"/>
    </location>
</feature>
<sequence length="416" mass="46269">MAQPASIDMTSSAPRQPFTNHAMNASRPCGPLQPSSMSNLNAAAGRLASNEPIMIQITQAEHDVLIEMSRRYTNLRSNLITLGADLDVIEKFSHETSVTQANESSSGSVKLSLHTTAGDDHPTSHGIKCAASNVAFPRKLTPVTPKLMSAKANVFYPTGLQTRVSTWMDDEDEDLGYTGDSIANHESPIAHTRSNAEVDIEDLPRTPIARHAKRSLRLDNLTIATGISDIAAAIRGGQLLEIYQRYKEKAAIVSFVHEHEAQAFYDHVRKNDLYIKSKRIEVSWNDFQKSIPGHLVGSIRGGATRNLIVRQCDSYQTPEGIKDDLEHIHDLRVLSVEFRGRDCLIKTNSIAGAVFARSCMRSRHRYRRCRMEWAVDECTEPLTDRPEKFLRPVASPAAKAAKPVNRYKMLSLDRDA</sequence>
<dbReference type="Proteomes" id="UP001175261">
    <property type="component" value="Unassembled WGS sequence"/>
</dbReference>